<protein>
    <recommendedName>
        <fullName evidence="1">RWD domain-containing protein</fullName>
    </recommendedName>
</protein>
<dbReference type="InterPro" id="IPR006575">
    <property type="entry name" value="RWD_dom"/>
</dbReference>
<dbReference type="Gene3D" id="3.10.110.10">
    <property type="entry name" value="Ubiquitin Conjugating Enzyme"/>
    <property type="match status" value="1"/>
</dbReference>
<feature type="domain" description="RWD" evidence="1">
    <location>
        <begin position="1"/>
        <end position="54"/>
    </location>
</feature>
<dbReference type="InterPro" id="IPR016135">
    <property type="entry name" value="UBQ-conjugating_enzyme/RWD"/>
</dbReference>
<reference evidence="2" key="1">
    <citation type="submission" date="2005-03" db="EMBL/GenBank/DDBJ databases">
        <authorList>
            <person name="Han Z."/>
        </authorList>
    </citation>
    <scope>NUCLEOTIDE SEQUENCE</scope>
</reference>
<dbReference type="AlphaFoldDB" id="Q5BZ28"/>
<accession>Q5BZ28</accession>
<evidence type="ECO:0000313" key="2">
    <source>
        <dbReference type="EMBL" id="AAX27347.1"/>
    </source>
</evidence>
<reference evidence="2" key="2">
    <citation type="journal article" date="2006" name="PLoS Pathog.">
        <title>New perspectives on host-parasite interplay by comparative transcriptomic and proteomic analyses of Schistosoma japonicum.</title>
        <authorList>
            <person name="Liu F."/>
            <person name="Lu J."/>
            <person name="Hu W."/>
            <person name="Wang S.Y."/>
            <person name="Cui S.J."/>
            <person name="Chi M."/>
            <person name="Yan Q."/>
            <person name="Wang X.R."/>
            <person name="Song H.D."/>
            <person name="Xu X.N."/>
            <person name="Wang J.J."/>
            <person name="Zhang X.L."/>
            <person name="Zhang X."/>
            <person name="Wang Z.Q."/>
            <person name="Xue C.L."/>
            <person name="Brindley P.J."/>
            <person name="McManus D.P."/>
            <person name="Yang P.Y."/>
            <person name="Feng Z."/>
            <person name="Chen Z."/>
            <person name="Han Z.G."/>
        </authorList>
    </citation>
    <scope>NUCLEOTIDE SEQUENCE</scope>
</reference>
<dbReference type="EMBL" id="AY811458">
    <property type="protein sequence ID" value="AAX27347.1"/>
    <property type="molecule type" value="mRNA"/>
</dbReference>
<dbReference type="Pfam" id="PF05773">
    <property type="entry name" value="RWD"/>
    <property type="match status" value="1"/>
</dbReference>
<dbReference type="SUPFAM" id="SSF54495">
    <property type="entry name" value="UBC-like"/>
    <property type="match status" value="1"/>
</dbReference>
<proteinExistence type="evidence at transcript level"/>
<name>Q5BZ28_SCHJA</name>
<sequence length="54" mass="6461">MKVKCQLLFELTDKYPNKAPKYQILKPENLSDEDISDMHNIINEMFNRSWIMSV</sequence>
<dbReference type="PROSITE" id="PS50908">
    <property type="entry name" value="RWD"/>
    <property type="match status" value="1"/>
</dbReference>
<evidence type="ECO:0000259" key="1">
    <source>
        <dbReference type="PROSITE" id="PS50908"/>
    </source>
</evidence>
<organism evidence="2">
    <name type="scientific">Schistosoma japonicum</name>
    <name type="common">Blood fluke</name>
    <dbReference type="NCBI Taxonomy" id="6182"/>
    <lineage>
        <taxon>Eukaryota</taxon>
        <taxon>Metazoa</taxon>
        <taxon>Spiralia</taxon>
        <taxon>Lophotrochozoa</taxon>
        <taxon>Platyhelminthes</taxon>
        <taxon>Trematoda</taxon>
        <taxon>Digenea</taxon>
        <taxon>Strigeidida</taxon>
        <taxon>Schistosomatoidea</taxon>
        <taxon>Schistosomatidae</taxon>
        <taxon>Schistosoma</taxon>
    </lineage>
</organism>